<dbReference type="EMBL" id="CM056813">
    <property type="protein sequence ID" value="KAJ8639542.1"/>
    <property type="molecule type" value="Genomic_DNA"/>
</dbReference>
<evidence type="ECO:0000313" key="1">
    <source>
        <dbReference type="EMBL" id="KAJ8639542.1"/>
    </source>
</evidence>
<proteinExistence type="predicted"/>
<gene>
    <name evidence="1" type="ORF">MRB53_016236</name>
</gene>
<comment type="caution">
    <text evidence="1">The sequence shown here is derived from an EMBL/GenBank/DDBJ whole genome shotgun (WGS) entry which is preliminary data.</text>
</comment>
<accession>A0ACC2M2X5</accession>
<dbReference type="Proteomes" id="UP001234297">
    <property type="component" value="Chromosome 5"/>
</dbReference>
<reference evidence="1 2" key="1">
    <citation type="journal article" date="2022" name="Hortic Res">
        <title>A haplotype resolved chromosomal level avocado genome allows analysis of novel avocado genes.</title>
        <authorList>
            <person name="Nath O."/>
            <person name="Fletcher S.J."/>
            <person name="Hayward A."/>
            <person name="Shaw L.M."/>
            <person name="Masouleh A.K."/>
            <person name="Furtado A."/>
            <person name="Henry R.J."/>
            <person name="Mitter N."/>
        </authorList>
    </citation>
    <scope>NUCLEOTIDE SEQUENCE [LARGE SCALE GENOMIC DNA]</scope>
    <source>
        <strain evidence="2">cv. Hass</strain>
    </source>
</reference>
<organism evidence="1 2">
    <name type="scientific">Persea americana</name>
    <name type="common">Avocado</name>
    <dbReference type="NCBI Taxonomy" id="3435"/>
    <lineage>
        <taxon>Eukaryota</taxon>
        <taxon>Viridiplantae</taxon>
        <taxon>Streptophyta</taxon>
        <taxon>Embryophyta</taxon>
        <taxon>Tracheophyta</taxon>
        <taxon>Spermatophyta</taxon>
        <taxon>Magnoliopsida</taxon>
        <taxon>Magnoliidae</taxon>
        <taxon>Laurales</taxon>
        <taxon>Lauraceae</taxon>
        <taxon>Persea</taxon>
    </lineage>
</organism>
<evidence type="ECO:0000313" key="2">
    <source>
        <dbReference type="Proteomes" id="UP001234297"/>
    </source>
</evidence>
<sequence length="551" mass="62418">MDGFPAGLRVLVVDDDPTWIKILEKMLKKCSYEVTTCCKATDALNMLRERKDRFDIVISDVYMPDMDGFKLLEQVGLEMDLPVIMMSVDGETSRVMKGVQHGACDYLLKPIRMKELRNIWQHVYRKKINEVKEIESQDHESNEGTQITKKGLNDFEYDLLLCGSDLNSTKKRKELENEEHGDQDFSNNPGALKKARVVWSVDLHQKFVNAVNHIGFDKVGPKKILDLMNIPGLTRENVASHLQKYRLYLSRLQRQSESNTAFCGIKQSDFSSKDHPGKFGLQSSTITQHNSPNSFGYSSKISIVQDAVPEIHEDELKNMVSFLPITDTKNSIKDDVPVAQKFNTVPQQGVVLPFGGMISDDCTSFESTRSQQQSWSEESPVVQLMHHLKQDHELHLPLKGCPHPPLHGQKHHFQVDPVQTAASANSRTGSSQKAEQNIVNQQRFGEMPVSSATSSTKNQDVDRNCTNSWEYFQSLTSKSRSSSISSEDNLPLISLQSYGSFEDVPLDNVDLFYLSDSSTITDLQSYVYDGLRFDYDDQCDSMEYPVTEDVF</sequence>
<keyword evidence="2" id="KW-1185">Reference proteome</keyword>
<name>A0ACC2M2X5_PERAE</name>
<protein>
    <submittedName>
        <fullName evidence="1">Uncharacterized protein</fullName>
    </submittedName>
</protein>